<dbReference type="SUPFAM" id="SSF48452">
    <property type="entry name" value="TPR-like"/>
    <property type="match status" value="2"/>
</dbReference>
<dbReference type="RefSeq" id="WP_023929832.1">
    <property type="nucleotide sequence ID" value="NZ_KI669458.1"/>
</dbReference>
<dbReference type="InterPro" id="IPR019734">
    <property type="entry name" value="TPR_rpt"/>
</dbReference>
<keyword evidence="1" id="KW-0802">TPR repeat</keyword>
<accession>V8CHM5</accession>
<dbReference type="PANTHER" id="PTHR44998:SF1">
    <property type="entry name" value="UDP-N-ACETYLGLUCOSAMINE--PEPTIDE N-ACETYLGLUCOSAMINYLTRANSFERASE 110 KDA SUBUNIT"/>
    <property type="match status" value="1"/>
</dbReference>
<dbReference type="EMBL" id="AZJJ01000002">
    <property type="protein sequence ID" value="ETD26505.1"/>
    <property type="molecule type" value="Genomic_DNA"/>
</dbReference>
<dbReference type="OrthoDB" id="9814129at2"/>
<evidence type="ECO:0000256" key="1">
    <source>
        <dbReference type="PROSITE-ProRule" id="PRU00339"/>
    </source>
</evidence>
<dbReference type="SMART" id="SM00028">
    <property type="entry name" value="TPR"/>
    <property type="match status" value="4"/>
</dbReference>
<dbReference type="Proteomes" id="UP000018688">
    <property type="component" value="Unassembled WGS sequence"/>
</dbReference>
<keyword evidence="3" id="KW-1185">Reference proteome</keyword>
<dbReference type="InterPro" id="IPR011990">
    <property type="entry name" value="TPR-like_helical_dom_sf"/>
</dbReference>
<name>V8CHM5_9HELI</name>
<proteinExistence type="predicted"/>
<dbReference type="GO" id="GO:0016757">
    <property type="term" value="F:glycosyltransferase activity"/>
    <property type="evidence" value="ECO:0007669"/>
    <property type="project" value="InterPro"/>
</dbReference>
<evidence type="ECO:0008006" key="4">
    <source>
        <dbReference type="Google" id="ProtNLM"/>
    </source>
</evidence>
<dbReference type="HOGENOM" id="CLU_010140_1_1_7"/>
<evidence type="ECO:0000313" key="2">
    <source>
        <dbReference type="EMBL" id="ETD26505.1"/>
    </source>
</evidence>
<dbReference type="InterPro" id="IPR002201">
    <property type="entry name" value="Glyco_trans_9"/>
</dbReference>
<dbReference type="Pfam" id="PF01075">
    <property type="entry name" value="Glyco_transf_9"/>
    <property type="match status" value="1"/>
</dbReference>
<dbReference type="Pfam" id="PF13432">
    <property type="entry name" value="TPR_16"/>
    <property type="match status" value="2"/>
</dbReference>
<evidence type="ECO:0000313" key="3">
    <source>
        <dbReference type="Proteomes" id="UP000018688"/>
    </source>
</evidence>
<dbReference type="PANTHER" id="PTHR44998">
    <property type="match status" value="1"/>
</dbReference>
<dbReference type="PATRIC" id="fig|1357399.3.peg.933"/>
<dbReference type="PROSITE" id="PS50005">
    <property type="entry name" value="TPR"/>
    <property type="match status" value="2"/>
</dbReference>
<feature type="repeat" description="TPR" evidence="1">
    <location>
        <begin position="106"/>
        <end position="139"/>
    </location>
</feature>
<reference evidence="2 3" key="1">
    <citation type="submission" date="2013-10" db="EMBL/GenBank/DDBJ databases">
        <title>The Genome Sequence of Helicobacter canis NCTC 12740.</title>
        <authorList>
            <consortium name="The Broad Institute Genomics Platform"/>
            <person name="Earl A."/>
            <person name="Fox J.G."/>
            <person name="Shen Z."/>
            <person name="Young S.K."/>
            <person name="Zeng Q."/>
            <person name="Gargeya S."/>
            <person name="Fitzgerald M."/>
            <person name="Abouelleil A."/>
            <person name="Alvarado L."/>
            <person name="Chapman S.B."/>
            <person name="Gainer-Dewar J."/>
            <person name="Goldberg J."/>
            <person name="Griggs A."/>
            <person name="Gujja S."/>
            <person name="Hansen M."/>
            <person name="Howarth C."/>
            <person name="Imamovic A."/>
            <person name="Ireland A."/>
            <person name="Larimer J."/>
            <person name="McCowan C."/>
            <person name="Murphy C."/>
            <person name="Pearson M."/>
            <person name="Poon T.W."/>
            <person name="Priest M."/>
            <person name="Roberts A."/>
            <person name="Saif S."/>
            <person name="Shea T."/>
            <person name="Sykes S."/>
            <person name="Wortman J."/>
            <person name="Nusbaum C."/>
            <person name="Birren B."/>
        </authorList>
    </citation>
    <scope>NUCLEOTIDE SEQUENCE [LARGE SCALE GENOMIC DNA]</scope>
    <source>
        <strain evidence="2 3">NCTC 12740</strain>
    </source>
</reference>
<dbReference type="eggNOG" id="COG0859">
    <property type="taxonomic scope" value="Bacteria"/>
</dbReference>
<feature type="repeat" description="TPR" evidence="1">
    <location>
        <begin position="40"/>
        <end position="73"/>
    </location>
</feature>
<dbReference type="SUPFAM" id="SSF53756">
    <property type="entry name" value="UDP-Glycosyltransferase/glycogen phosphorylase"/>
    <property type="match status" value="1"/>
</dbReference>
<dbReference type="eggNOG" id="COG0457">
    <property type="taxonomic scope" value="Bacteria"/>
</dbReference>
<dbReference type="Gene3D" id="1.25.40.10">
    <property type="entry name" value="Tetratricopeptide repeat domain"/>
    <property type="match status" value="3"/>
</dbReference>
<dbReference type="AlphaFoldDB" id="V8CHM5"/>
<gene>
    <name evidence="2" type="ORF">HMPREF2087_00887</name>
</gene>
<protein>
    <recommendedName>
        <fullName evidence="4">O-GlcNAc transferase C-terminal domain-containing protein</fullName>
    </recommendedName>
</protein>
<organism evidence="2 3">
    <name type="scientific">Helicobacter canis NCTC 12740</name>
    <dbReference type="NCBI Taxonomy" id="1357399"/>
    <lineage>
        <taxon>Bacteria</taxon>
        <taxon>Pseudomonadati</taxon>
        <taxon>Campylobacterota</taxon>
        <taxon>Epsilonproteobacteria</taxon>
        <taxon>Campylobacterales</taxon>
        <taxon>Helicobacteraceae</taxon>
        <taxon>Helicobacter</taxon>
    </lineage>
</organism>
<dbReference type="Pfam" id="PF13181">
    <property type="entry name" value="TPR_8"/>
    <property type="match status" value="1"/>
</dbReference>
<dbReference type="Gene3D" id="3.40.50.2000">
    <property type="entry name" value="Glycogen Phosphorylase B"/>
    <property type="match status" value="1"/>
</dbReference>
<comment type="caution">
    <text evidence="2">The sequence shown here is derived from an EMBL/GenBank/DDBJ whole genome shotgun (WGS) entry which is preliminary data.</text>
</comment>
<dbReference type="STRING" id="1357399.HMPREF2087_00887"/>
<sequence length="627" mass="70922">MNSPKLVATFADIARAYESKDYPLCLQFATQFLAQNPNSAQVWFICAMSLYYLGDITRSIDYLKNAQKLAPNDESIAINLAELLRKAGSLKDAALTLAPFLPSTNPDIYFNLARILSQADESQSAIAAYQEVLKLSPNDTQAAYNLANLYAKVEAYPQAIALYKTCQSLEAHFNLAHTYVMIDDLDSALVLYKNLEAYFAPRLKEIGESEEIYHAYNASRADFYFNFANALRYAGKSREAERLYQKCYMIAPKFEYVINYAHLLLSVGVFERGFGYYQERLKLAKQEMDNTRFFQSSRHIAILPEPAAIRECIKNARVLIFHEQGFGDSVMFARFIDSLECKEKYVFVQAPLRKLFAKRFTIVEEDFNDFDYCISLPSLPYVLGISLLEDFQHNAVYLSDIFASSHTQASKHTALDELALLDSATQVAKDSKLESIVESFTSPTPKDTAKALRIGIFFHSNPNFAYAKYKSIPLEKLLTCFHACAQKGLQFSLHCIQPEPLESIVEAHTLGTLIKESKASLEDLHTKATNTQDSILHTYALHDFDDTARLIKAMDLVVSVDSVVAHLAIALGVPCATLAYKRYDWRWGEIGKSRFSGFCGGEVFAQNVYGQWEQVLQELESYLLRMR</sequence>